<dbReference type="Proteomes" id="UP001346149">
    <property type="component" value="Unassembled WGS sequence"/>
</dbReference>
<evidence type="ECO:0000256" key="7">
    <source>
        <dbReference type="SAM" id="MobiDB-lite"/>
    </source>
</evidence>
<accession>A0AAN7LV47</accession>
<organism evidence="8 9">
    <name type="scientific">Trapa natans</name>
    <name type="common">Water chestnut</name>
    <dbReference type="NCBI Taxonomy" id="22666"/>
    <lineage>
        <taxon>Eukaryota</taxon>
        <taxon>Viridiplantae</taxon>
        <taxon>Streptophyta</taxon>
        <taxon>Embryophyta</taxon>
        <taxon>Tracheophyta</taxon>
        <taxon>Spermatophyta</taxon>
        <taxon>Magnoliopsida</taxon>
        <taxon>eudicotyledons</taxon>
        <taxon>Gunneridae</taxon>
        <taxon>Pentapetalae</taxon>
        <taxon>rosids</taxon>
        <taxon>malvids</taxon>
        <taxon>Myrtales</taxon>
        <taxon>Lythraceae</taxon>
        <taxon>Trapa</taxon>
    </lineage>
</organism>
<evidence type="ECO:0000256" key="4">
    <source>
        <dbReference type="ARBA" id="ARBA00022864"/>
    </source>
</evidence>
<keyword evidence="5" id="KW-0539">Nucleus</keyword>
<feature type="compositionally biased region" description="Polar residues" evidence="7">
    <location>
        <begin position="57"/>
        <end position="66"/>
    </location>
</feature>
<comment type="caution">
    <text evidence="8">The sequence shown here is derived from an EMBL/GenBank/DDBJ whole genome shotgun (WGS) entry which is preliminary data.</text>
</comment>
<dbReference type="GO" id="GO:0005737">
    <property type="term" value="C:cytoplasm"/>
    <property type="evidence" value="ECO:0007669"/>
    <property type="project" value="UniProtKB-SubCell"/>
</dbReference>
<comment type="subcellular location">
    <subcellularLocation>
        <location evidence="1">Cytoplasm</location>
    </subcellularLocation>
</comment>
<dbReference type="PANTHER" id="PTHR33347">
    <property type="entry name" value="OSJNBA0091C07.3 PROTEIN"/>
    <property type="match status" value="1"/>
</dbReference>
<protein>
    <submittedName>
        <fullName evidence="8">Uncharacterized protein</fullName>
    </submittedName>
</protein>
<sequence length="196" mass="21483">MSIRSNSGCSSGQESGWTLYLGEFSASAVRTQRQSGFQSGFLGGAVEDEEEEEENLSMISDASSGPSHYKYEDTNEIECYTSFPASSGAYSRTRVEEINKKEMEKKCAKGNNGRRRSTSTSSLPGKSEYSSYRDDGSRNVIAESSSATRKTGLHSFMSTSICIGGIYDFFKGYIHQSPECTVCVCLSYDCRPLQGL</sequence>
<gene>
    <name evidence="8" type="ORF">SAY86_028539</name>
</gene>
<reference evidence="8 9" key="1">
    <citation type="journal article" date="2023" name="Hortic Res">
        <title>Pangenome of water caltrop reveals structural variations and asymmetric subgenome divergence after allopolyploidization.</title>
        <authorList>
            <person name="Zhang X."/>
            <person name="Chen Y."/>
            <person name="Wang L."/>
            <person name="Yuan Y."/>
            <person name="Fang M."/>
            <person name="Shi L."/>
            <person name="Lu R."/>
            <person name="Comes H.P."/>
            <person name="Ma Y."/>
            <person name="Chen Y."/>
            <person name="Huang G."/>
            <person name="Zhou Y."/>
            <person name="Zheng Z."/>
            <person name="Qiu Y."/>
        </authorList>
    </citation>
    <scope>NUCLEOTIDE SEQUENCE [LARGE SCALE GENOMIC DNA]</scope>
    <source>
        <strain evidence="8">F231</strain>
    </source>
</reference>
<keyword evidence="4" id="KW-0932">Cytokinin signaling pathway</keyword>
<comment type="similarity">
    <text evidence="6">Belongs to the SOFL plant protein family.</text>
</comment>
<evidence type="ECO:0000256" key="6">
    <source>
        <dbReference type="ARBA" id="ARBA00024199"/>
    </source>
</evidence>
<evidence type="ECO:0000256" key="3">
    <source>
        <dbReference type="ARBA" id="ARBA00022712"/>
    </source>
</evidence>
<dbReference type="GO" id="GO:0009736">
    <property type="term" value="P:cytokinin-activated signaling pathway"/>
    <property type="evidence" value="ECO:0007669"/>
    <property type="project" value="UniProtKB-KW"/>
</dbReference>
<keyword evidence="2" id="KW-0963">Cytoplasm</keyword>
<evidence type="ECO:0000256" key="5">
    <source>
        <dbReference type="ARBA" id="ARBA00023242"/>
    </source>
</evidence>
<name>A0AAN7LV47_TRANT</name>
<evidence type="ECO:0000256" key="1">
    <source>
        <dbReference type="ARBA" id="ARBA00004496"/>
    </source>
</evidence>
<proteinExistence type="inferred from homology"/>
<evidence type="ECO:0000256" key="2">
    <source>
        <dbReference type="ARBA" id="ARBA00022490"/>
    </source>
</evidence>
<feature type="region of interest" description="Disordered" evidence="7">
    <location>
        <begin position="46"/>
        <end position="68"/>
    </location>
</feature>
<dbReference type="AlphaFoldDB" id="A0AAN7LV47"/>
<keyword evidence="9" id="KW-1185">Reference proteome</keyword>
<dbReference type="InterPro" id="IPR044670">
    <property type="entry name" value="SOFL"/>
</dbReference>
<feature type="compositionally biased region" description="Acidic residues" evidence="7">
    <location>
        <begin position="46"/>
        <end position="55"/>
    </location>
</feature>
<feature type="region of interest" description="Disordered" evidence="7">
    <location>
        <begin position="103"/>
        <end position="135"/>
    </location>
</feature>
<dbReference type="EMBL" id="JAXQNO010000006">
    <property type="protein sequence ID" value="KAK4796213.1"/>
    <property type="molecule type" value="Genomic_DNA"/>
</dbReference>
<keyword evidence="3" id="KW-0203">Cytokinin biosynthesis</keyword>
<evidence type="ECO:0000313" key="8">
    <source>
        <dbReference type="EMBL" id="KAK4796213.1"/>
    </source>
</evidence>
<dbReference type="PANTHER" id="PTHR33347:SF1">
    <property type="entry name" value="PROTEIN SOB FIVE-LIKE 5"/>
    <property type="match status" value="1"/>
</dbReference>
<dbReference type="GO" id="GO:0009691">
    <property type="term" value="P:cytokinin biosynthetic process"/>
    <property type="evidence" value="ECO:0007669"/>
    <property type="project" value="UniProtKB-KW"/>
</dbReference>
<evidence type="ECO:0000313" key="9">
    <source>
        <dbReference type="Proteomes" id="UP001346149"/>
    </source>
</evidence>